<organism evidence="1 2">
    <name type="scientific">Sorghum bicolor</name>
    <name type="common">Sorghum</name>
    <name type="synonym">Sorghum vulgare</name>
    <dbReference type="NCBI Taxonomy" id="4558"/>
    <lineage>
        <taxon>Eukaryota</taxon>
        <taxon>Viridiplantae</taxon>
        <taxon>Streptophyta</taxon>
        <taxon>Embryophyta</taxon>
        <taxon>Tracheophyta</taxon>
        <taxon>Spermatophyta</taxon>
        <taxon>Magnoliopsida</taxon>
        <taxon>Liliopsida</taxon>
        <taxon>Poales</taxon>
        <taxon>Poaceae</taxon>
        <taxon>PACMAD clade</taxon>
        <taxon>Panicoideae</taxon>
        <taxon>Andropogonodae</taxon>
        <taxon>Andropogoneae</taxon>
        <taxon>Sorghinae</taxon>
        <taxon>Sorghum</taxon>
    </lineage>
</organism>
<dbReference type="EMBL" id="CM027684">
    <property type="protein sequence ID" value="KAG0530204.1"/>
    <property type="molecule type" value="Genomic_DNA"/>
</dbReference>
<protein>
    <submittedName>
        <fullName evidence="1">Uncharacterized protein</fullName>
    </submittedName>
</protein>
<evidence type="ECO:0000313" key="2">
    <source>
        <dbReference type="Proteomes" id="UP000807115"/>
    </source>
</evidence>
<dbReference type="AlphaFoldDB" id="A0A921QXP7"/>
<evidence type="ECO:0000313" key="1">
    <source>
        <dbReference type="EMBL" id="KAG0530204.1"/>
    </source>
</evidence>
<proteinExistence type="predicted"/>
<sequence length="49" mass="5082">MDRPAACGRGDGCYYCETSGSGHSVLRTIKATKLFSTKGLQSANKISGG</sequence>
<name>A0A921QXP7_SORBI</name>
<accession>A0A921QXP7</accession>
<comment type="caution">
    <text evidence="1">The sequence shown here is derived from an EMBL/GenBank/DDBJ whole genome shotgun (WGS) entry which is preliminary data.</text>
</comment>
<dbReference type="Proteomes" id="UP000807115">
    <property type="component" value="Chromosome 5"/>
</dbReference>
<gene>
    <name evidence="1" type="ORF">BDA96_05G165300</name>
</gene>
<reference evidence="1" key="1">
    <citation type="journal article" date="2019" name="BMC Genomics">
        <title>A new reference genome for Sorghum bicolor reveals high levels of sequence similarity between sweet and grain genotypes: implications for the genetics of sugar metabolism.</title>
        <authorList>
            <person name="Cooper E.A."/>
            <person name="Brenton Z.W."/>
            <person name="Flinn B.S."/>
            <person name="Jenkins J."/>
            <person name="Shu S."/>
            <person name="Flowers D."/>
            <person name="Luo F."/>
            <person name="Wang Y."/>
            <person name="Xia P."/>
            <person name="Barry K."/>
            <person name="Daum C."/>
            <person name="Lipzen A."/>
            <person name="Yoshinaga Y."/>
            <person name="Schmutz J."/>
            <person name="Saski C."/>
            <person name="Vermerris W."/>
            <person name="Kresovich S."/>
        </authorList>
    </citation>
    <scope>NUCLEOTIDE SEQUENCE</scope>
</reference>
<reference evidence="1" key="2">
    <citation type="submission" date="2020-10" db="EMBL/GenBank/DDBJ databases">
        <authorList>
            <person name="Cooper E.A."/>
            <person name="Brenton Z.W."/>
            <person name="Flinn B.S."/>
            <person name="Jenkins J."/>
            <person name="Shu S."/>
            <person name="Flowers D."/>
            <person name="Luo F."/>
            <person name="Wang Y."/>
            <person name="Xia P."/>
            <person name="Barry K."/>
            <person name="Daum C."/>
            <person name="Lipzen A."/>
            <person name="Yoshinaga Y."/>
            <person name="Schmutz J."/>
            <person name="Saski C."/>
            <person name="Vermerris W."/>
            <person name="Kresovich S."/>
        </authorList>
    </citation>
    <scope>NUCLEOTIDE SEQUENCE</scope>
</reference>